<keyword evidence="1" id="KW-0175">Coiled coil</keyword>
<sequence length="216" mass="24933">METNQDLMSILDFDIYSCPTPSIHDYIENQLQLNGLLNNDPQLNGTSNLLNNDPQLNGTSNLLNNDETMQLLAPSTSTLTPFIDSDTLINATNLDNQTITLPNYEGNDPVQYSSFSDNSERGSKNRNKCMNKNAVLARQNREKKKIEFHELKTRNQQLEEEITMMKKRFNENKLKCDQLVERNKYLEAIVDNIPQIKRMVEHMNTHMNENDSYNDS</sequence>
<protein>
    <recommendedName>
        <fullName evidence="4">BZIP domain-containing protein</fullName>
    </recommendedName>
</protein>
<evidence type="ECO:0000313" key="2">
    <source>
        <dbReference type="EMBL" id="KAJ6221424.1"/>
    </source>
</evidence>
<dbReference type="EMBL" id="JAPWDV010000002">
    <property type="protein sequence ID" value="KAJ6221424.1"/>
    <property type="molecule type" value="Genomic_DNA"/>
</dbReference>
<accession>A0A9Q0RP44</accession>
<evidence type="ECO:0008006" key="4">
    <source>
        <dbReference type="Google" id="ProtNLM"/>
    </source>
</evidence>
<keyword evidence="3" id="KW-1185">Reference proteome</keyword>
<proteinExistence type="predicted"/>
<dbReference type="Proteomes" id="UP001142055">
    <property type="component" value="Chromosome 2"/>
</dbReference>
<name>A0A9Q0RP44_BLOTA</name>
<reference evidence="2" key="1">
    <citation type="submission" date="2022-12" db="EMBL/GenBank/DDBJ databases">
        <title>Genome assemblies of Blomia tropicalis.</title>
        <authorList>
            <person name="Cui Y."/>
        </authorList>
    </citation>
    <scope>NUCLEOTIDE SEQUENCE</scope>
    <source>
        <tissue evidence="2">Adult mites</tissue>
    </source>
</reference>
<dbReference type="AlphaFoldDB" id="A0A9Q0RP44"/>
<feature type="coiled-coil region" evidence="1">
    <location>
        <begin position="141"/>
        <end position="175"/>
    </location>
</feature>
<evidence type="ECO:0000313" key="3">
    <source>
        <dbReference type="Proteomes" id="UP001142055"/>
    </source>
</evidence>
<evidence type="ECO:0000256" key="1">
    <source>
        <dbReference type="SAM" id="Coils"/>
    </source>
</evidence>
<organism evidence="2 3">
    <name type="scientific">Blomia tropicalis</name>
    <name type="common">Mite</name>
    <dbReference type="NCBI Taxonomy" id="40697"/>
    <lineage>
        <taxon>Eukaryota</taxon>
        <taxon>Metazoa</taxon>
        <taxon>Ecdysozoa</taxon>
        <taxon>Arthropoda</taxon>
        <taxon>Chelicerata</taxon>
        <taxon>Arachnida</taxon>
        <taxon>Acari</taxon>
        <taxon>Acariformes</taxon>
        <taxon>Sarcoptiformes</taxon>
        <taxon>Astigmata</taxon>
        <taxon>Glycyphagoidea</taxon>
        <taxon>Echimyopodidae</taxon>
        <taxon>Blomia</taxon>
    </lineage>
</organism>
<gene>
    <name evidence="2" type="ORF">RDWZM_007236</name>
</gene>
<comment type="caution">
    <text evidence="2">The sequence shown here is derived from an EMBL/GenBank/DDBJ whole genome shotgun (WGS) entry which is preliminary data.</text>
</comment>